<dbReference type="Pfam" id="PF02005">
    <property type="entry name" value="TRM"/>
    <property type="match status" value="2"/>
</dbReference>
<feature type="region of interest" description="Disordered" evidence="10">
    <location>
        <begin position="17"/>
        <end position="52"/>
    </location>
</feature>
<evidence type="ECO:0000256" key="8">
    <source>
        <dbReference type="ARBA" id="ARBA00051897"/>
    </source>
</evidence>
<comment type="caution">
    <text evidence="11">The sequence shown here is derived from an EMBL/GenBank/DDBJ whole genome shotgun (WGS) entry which is preliminary data.</text>
</comment>
<dbReference type="PANTHER" id="PTHR10631">
    <property type="entry name" value="N 2 ,N 2 -DIMETHYLGUANOSINE TRNA METHYLTRANSFERASE"/>
    <property type="match status" value="1"/>
</dbReference>
<dbReference type="InterPro" id="IPR029063">
    <property type="entry name" value="SAM-dependent_MTases_sf"/>
</dbReference>
<dbReference type="PANTHER" id="PTHR10631:SF3">
    <property type="entry name" value="TRNA (GUANINE(26)-N(2))-DIMETHYLTRANSFERASE"/>
    <property type="match status" value="1"/>
</dbReference>
<dbReference type="EMBL" id="JAQMWT010000574">
    <property type="protein sequence ID" value="KAJ8599265.1"/>
    <property type="molecule type" value="Genomic_DNA"/>
</dbReference>
<evidence type="ECO:0000256" key="6">
    <source>
        <dbReference type="ARBA" id="ARBA00022884"/>
    </source>
</evidence>
<keyword evidence="4 9" id="KW-0949">S-adenosyl-L-methionine</keyword>
<keyword evidence="12" id="KW-1185">Reference proteome</keyword>
<keyword evidence="3 9" id="KW-0808">Transferase</keyword>
<name>A0AAD7XK96_9STRA</name>
<keyword evidence="1 9" id="KW-0820">tRNA-binding</keyword>
<gene>
    <name evidence="11" type="ORF">CTAYLR_006774</name>
</gene>
<protein>
    <recommendedName>
        <fullName evidence="7">tRNA (guanine(26)-N(2))-dimethyltransferase</fullName>
        <ecNumber evidence="7">2.1.1.216</ecNumber>
    </recommendedName>
</protein>
<dbReference type="PROSITE" id="PS51626">
    <property type="entry name" value="SAM_MT_TRM1"/>
    <property type="match status" value="1"/>
</dbReference>
<evidence type="ECO:0000256" key="7">
    <source>
        <dbReference type="ARBA" id="ARBA00039099"/>
    </source>
</evidence>
<dbReference type="NCBIfam" id="TIGR00308">
    <property type="entry name" value="TRM1"/>
    <property type="match status" value="1"/>
</dbReference>
<dbReference type="GO" id="GO:0160104">
    <property type="term" value="F:tRNA (guanine(26)-N2)-dimethyltransferase activity"/>
    <property type="evidence" value="ECO:0007669"/>
    <property type="project" value="UniProtKB-EC"/>
</dbReference>
<dbReference type="InterPro" id="IPR042296">
    <property type="entry name" value="tRNA_met_Trm1_C"/>
</dbReference>
<evidence type="ECO:0000313" key="12">
    <source>
        <dbReference type="Proteomes" id="UP001230188"/>
    </source>
</evidence>
<evidence type="ECO:0000256" key="4">
    <source>
        <dbReference type="ARBA" id="ARBA00022691"/>
    </source>
</evidence>
<dbReference type="GO" id="GO:0002940">
    <property type="term" value="P:tRNA N2-guanine methylation"/>
    <property type="evidence" value="ECO:0007669"/>
    <property type="project" value="TreeGrafter"/>
</dbReference>
<proteinExistence type="inferred from homology"/>
<evidence type="ECO:0000313" key="11">
    <source>
        <dbReference type="EMBL" id="KAJ8599265.1"/>
    </source>
</evidence>
<evidence type="ECO:0000256" key="1">
    <source>
        <dbReference type="ARBA" id="ARBA00022555"/>
    </source>
</evidence>
<evidence type="ECO:0000256" key="5">
    <source>
        <dbReference type="ARBA" id="ARBA00022694"/>
    </source>
</evidence>
<keyword evidence="2 9" id="KW-0489">Methyltransferase</keyword>
<feature type="compositionally biased region" description="Basic residues" evidence="10">
    <location>
        <begin position="664"/>
        <end position="673"/>
    </location>
</feature>
<dbReference type="Proteomes" id="UP001230188">
    <property type="component" value="Unassembled WGS sequence"/>
</dbReference>
<dbReference type="EC" id="2.1.1.216" evidence="7"/>
<dbReference type="Gene3D" id="3.40.50.150">
    <property type="entry name" value="Vaccinia Virus protein VP39"/>
    <property type="match status" value="1"/>
</dbReference>
<reference evidence="11" key="1">
    <citation type="submission" date="2023-01" db="EMBL/GenBank/DDBJ databases">
        <title>Metagenome sequencing of chrysophaentin producing Chrysophaeum taylorii.</title>
        <authorList>
            <person name="Davison J."/>
            <person name="Bewley C."/>
        </authorList>
    </citation>
    <scope>NUCLEOTIDE SEQUENCE</scope>
    <source>
        <strain evidence="11">NIES-1699</strain>
    </source>
</reference>
<evidence type="ECO:0000256" key="2">
    <source>
        <dbReference type="ARBA" id="ARBA00022603"/>
    </source>
</evidence>
<feature type="compositionally biased region" description="Basic and acidic residues" evidence="10">
    <location>
        <begin position="413"/>
        <end position="424"/>
    </location>
</feature>
<accession>A0AAD7XK96</accession>
<feature type="region of interest" description="Disordered" evidence="10">
    <location>
        <begin position="392"/>
        <end position="455"/>
    </location>
</feature>
<evidence type="ECO:0000256" key="9">
    <source>
        <dbReference type="PROSITE-ProRule" id="PRU00958"/>
    </source>
</evidence>
<keyword evidence="5 9" id="KW-0819">tRNA processing</keyword>
<dbReference type="SUPFAM" id="SSF53335">
    <property type="entry name" value="S-adenosyl-L-methionine-dependent methyltransferases"/>
    <property type="match status" value="1"/>
</dbReference>
<comment type="catalytic activity">
    <reaction evidence="8">
        <text>guanosine(26) in tRNA + 2 S-adenosyl-L-methionine = N(2)-dimethylguanosine(26) in tRNA + 2 S-adenosyl-L-homocysteine + 2 H(+)</text>
        <dbReference type="Rhea" id="RHEA:43140"/>
        <dbReference type="Rhea" id="RHEA-COMP:10359"/>
        <dbReference type="Rhea" id="RHEA-COMP:10360"/>
        <dbReference type="ChEBI" id="CHEBI:15378"/>
        <dbReference type="ChEBI" id="CHEBI:57856"/>
        <dbReference type="ChEBI" id="CHEBI:59789"/>
        <dbReference type="ChEBI" id="CHEBI:74269"/>
        <dbReference type="ChEBI" id="CHEBI:74513"/>
        <dbReference type="EC" id="2.1.1.216"/>
    </reaction>
</comment>
<evidence type="ECO:0000256" key="3">
    <source>
        <dbReference type="ARBA" id="ARBA00022679"/>
    </source>
</evidence>
<dbReference type="GO" id="GO:0005634">
    <property type="term" value="C:nucleus"/>
    <property type="evidence" value="ECO:0007669"/>
    <property type="project" value="TreeGrafter"/>
</dbReference>
<evidence type="ECO:0000256" key="10">
    <source>
        <dbReference type="SAM" id="MobiDB-lite"/>
    </source>
</evidence>
<dbReference type="GO" id="GO:0000049">
    <property type="term" value="F:tRNA binding"/>
    <property type="evidence" value="ECO:0007669"/>
    <property type="project" value="UniProtKB-UniRule"/>
</dbReference>
<sequence>MTDAVKIDEPVVAAPAAVATPAAEDVAHRAAKHHQQQQQQQRGKRQGKERKYQAITEGSATMSYELRGDDTRTKGKNDDDGPVFYNRVQTFNRDLSILMMSLFAQWRYIERAEARARKGLRGEAADEAARAERDKLYALSAAELDDCLRADAKTDGFCILDALAATGLRSIRYAKEVPGVRRVVANDLDADAAEACKRNLDANGVEASQCETKCGDAVIAMLEARAGGPGRVSYDVIDIDPYGTCAPFLDAAVQCVSDGGLLCITSTDMTVLSGNYPEVCYARYGSMPTKAKHLHEFALRIIVNAIETSAARYQRHILPVLSVSVDFYVRVFVRVYRRPIEVKKSCLKRAYVLQSTGCPSFYIQPLGRKSPKGDKFGAALVHVKKDATLAINSSTSAAARRRKKRNEADDDAAERQQEQQGEAHNDDDDAAEQHQEQGGGVSPGDAAPAAAAEAEVVASSAAVDASDEVKADDDDLDVVPKFCGETGAPFKIGGPIWIEPLHAKDWVTAAIDRVEAGVDKYLSTTERLHGVLTAISEELSDVPLYYTLPDMCSTLHCSSPKLAEVKAALTHAGYQVSQSHRDPDAVKTNAPPRIIWDIMRCWCRRHPVNERRLADTETAASKILSVEPKLNANFSTTLAMRTKATKARRWAPNPEENWGPKAAARGRKRPRHY</sequence>
<dbReference type="CDD" id="cd02440">
    <property type="entry name" value="AdoMet_MTases"/>
    <property type="match status" value="1"/>
</dbReference>
<dbReference type="AlphaFoldDB" id="A0AAD7XK96"/>
<dbReference type="Gene3D" id="3.30.56.70">
    <property type="entry name" value="N2,N2-dimethylguanosine tRNA methyltransferase, C-terminal domain"/>
    <property type="match status" value="1"/>
</dbReference>
<feature type="compositionally biased region" description="Low complexity" evidence="10">
    <location>
        <begin position="445"/>
        <end position="455"/>
    </location>
</feature>
<keyword evidence="6 9" id="KW-0694">RNA-binding</keyword>
<comment type="similarity">
    <text evidence="9">Belongs to the class I-like SAM-binding methyltransferase superfamily. Trm1 family.</text>
</comment>
<dbReference type="FunFam" id="3.30.56.70:FF:000001">
    <property type="entry name" value="tRNA (guanine(26)-N(2))-dimethyltransferase"/>
    <property type="match status" value="1"/>
</dbReference>
<organism evidence="11 12">
    <name type="scientific">Chrysophaeum taylorii</name>
    <dbReference type="NCBI Taxonomy" id="2483200"/>
    <lineage>
        <taxon>Eukaryota</taxon>
        <taxon>Sar</taxon>
        <taxon>Stramenopiles</taxon>
        <taxon>Ochrophyta</taxon>
        <taxon>Pelagophyceae</taxon>
        <taxon>Pelagomonadales</taxon>
        <taxon>Pelagomonadaceae</taxon>
        <taxon>Chrysophaeum</taxon>
    </lineage>
</organism>
<feature type="region of interest" description="Disordered" evidence="10">
    <location>
        <begin position="643"/>
        <end position="673"/>
    </location>
</feature>
<dbReference type="InterPro" id="IPR002905">
    <property type="entry name" value="Trm1"/>
</dbReference>